<dbReference type="Proteomes" id="UP001177140">
    <property type="component" value="Unassembled WGS sequence"/>
</dbReference>
<evidence type="ECO:0000256" key="9">
    <source>
        <dbReference type="ARBA" id="ARBA00023180"/>
    </source>
</evidence>
<dbReference type="InterPro" id="IPR032861">
    <property type="entry name" value="TAXi_N"/>
</dbReference>
<protein>
    <recommendedName>
        <fullName evidence="14">Peptidase A1 domain-containing protein</fullName>
    </recommendedName>
</protein>
<dbReference type="InterPro" id="IPR034161">
    <property type="entry name" value="Pepsin-like_plant"/>
</dbReference>
<keyword evidence="9" id="KW-0325">Glycoprotein</keyword>
<comment type="similarity">
    <text evidence="1 12">Belongs to the peptidase A1 family.</text>
</comment>
<dbReference type="AlphaFoldDB" id="A0AA41VZL4"/>
<dbReference type="Pfam" id="PF14543">
    <property type="entry name" value="TAXi_N"/>
    <property type="match status" value="1"/>
</dbReference>
<evidence type="ECO:0000256" key="2">
    <source>
        <dbReference type="ARBA" id="ARBA00022670"/>
    </source>
</evidence>
<gene>
    <name evidence="15" type="ORF">MKW94_026761</name>
</gene>
<dbReference type="InterPro" id="IPR001461">
    <property type="entry name" value="Aspartic_peptidase_A1"/>
</dbReference>
<dbReference type="GO" id="GO:0006508">
    <property type="term" value="P:proteolysis"/>
    <property type="evidence" value="ECO:0007669"/>
    <property type="project" value="UniProtKB-KW"/>
</dbReference>
<evidence type="ECO:0000256" key="10">
    <source>
        <dbReference type="ARBA" id="ARBA00046288"/>
    </source>
</evidence>
<dbReference type="PRINTS" id="PR00792">
    <property type="entry name" value="PEPSIN"/>
</dbReference>
<keyword evidence="4 13" id="KW-0732">Signal</keyword>
<feature type="domain" description="Peptidase A1" evidence="14">
    <location>
        <begin position="79"/>
        <end position="463"/>
    </location>
</feature>
<name>A0AA41VZL4_PAPNU</name>
<dbReference type="InterPro" id="IPR032799">
    <property type="entry name" value="TAXi_C"/>
</dbReference>
<dbReference type="PROSITE" id="PS00141">
    <property type="entry name" value="ASP_PROTEASE"/>
    <property type="match status" value="1"/>
</dbReference>
<comment type="subcellular location">
    <subcellularLocation>
        <location evidence="10">Endomembrane system</location>
        <topology evidence="10">Single-pass type I membrane protein</topology>
    </subcellularLocation>
</comment>
<dbReference type="PANTHER" id="PTHR13683">
    <property type="entry name" value="ASPARTYL PROTEASES"/>
    <property type="match status" value="1"/>
</dbReference>
<evidence type="ECO:0000256" key="7">
    <source>
        <dbReference type="ARBA" id="ARBA00022989"/>
    </source>
</evidence>
<keyword evidence="2 12" id="KW-0645">Protease</keyword>
<keyword evidence="8" id="KW-0472">Membrane</keyword>
<evidence type="ECO:0000256" key="11">
    <source>
        <dbReference type="PIRSR" id="PIRSR601461-1"/>
    </source>
</evidence>
<evidence type="ECO:0000256" key="12">
    <source>
        <dbReference type="RuleBase" id="RU000454"/>
    </source>
</evidence>
<dbReference type="Gene3D" id="2.40.70.10">
    <property type="entry name" value="Acid Proteases"/>
    <property type="match status" value="2"/>
</dbReference>
<dbReference type="PANTHER" id="PTHR13683:SF375">
    <property type="entry name" value="PEPTIDASE A1 DOMAIN-CONTAINING PROTEIN"/>
    <property type="match status" value="1"/>
</dbReference>
<feature type="signal peptide" evidence="13">
    <location>
        <begin position="1"/>
        <end position="21"/>
    </location>
</feature>
<evidence type="ECO:0000256" key="3">
    <source>
        <dbReference type="ARBA" id="ARBA00022692"/>
    </source>
</evidence>
<dbReference type="InterPro" id="IPR033121">
    <property type="entry name" value="PEPTIDASE_A1"/>
</dbReference>
<evidence type="ECO:0000313" key="15">
    <source>
        <dbReference type="EMBL" id="MCL7050312.1"/>
    </source>
</evidence>
<dbReference type="InterPro" id="IPR001969">
    <property type="entry name" value="Aspartic_peptidase_AS"/>
</dbReference>
<keyword evidence="6 12" id="KW-0378">Hydrolase</keyword>
<dbReference type="CDD" id="cd05476">
    <property type="entry name" value="pepsin_A_like_plant"/>
    <property type="match status" value="1"/>
</dbReference>
<dbReference type="EMBL" id="JAJJMA010326264">
    <property type="protein sequence ID" value="MCL7050312.1"/>
    <property type="molecule type" value="Genomic_DNA"/>
</dbReference>
<dbReference type="GO" id="GO:0004190">
    <property type="term" value="F:aspartic-type endopeptidase activity"/>
    <property type="evidence" value="ECO:0007669"/>
    <property type="project" value="UniProtKB-KW"/>
</dbReference>
<dbReference type="PROSITE" id="PS51767">
    <property type="entry name" value="PEPTIDASE_A1"/>
    <property type="match status" value="1"/>
</dbReference>
<feature type="chain" id="PRO_5041305103" description="Peptidase A1 domain-containing protein" evidence="13">
    <location>
        <begin position="22"/>
        <end position="513"/>
    </location>
</feature>
<feature type="active site" evidence="11">
    <location>
        <position position="340"/>
    </location>
</feature>
<dbReference type="FunFam" id="2.40.70.10:FF:000018">
    <property type="entry name" value="Aspartic proteinase-like protein 2"/>
    <property type="match status" value="1"/>
</dbReference>
<comment type="caution">
    <text evidence="15">The sequence shown here is derived from an EMBL/GenBank/DDBJ whole genome shotgun (WGS) entry which is preliminary data.</text>
</comment>
<organism evidence="15 16">
    <name type="scientific">Papaver nudicaule</name>
    <name type="common">Iceland poppy</name>
    <dbReference type="NCBI Taxonomy" id="74823"/>
    <lineage>
        <taxon>Eukaryota</taxon>
        <taxon>Viridiplantae</taxon>
        <taxon>Streptophyta</taxon>
        <taxon>Embryophyta</taxon>
        <taxon>Tracheophyta</taxon>
        <taxon>Spermatophyta</taxon>
        <taxon>Magnoliopsida</taxon>
        <taxon>Ranunculales</taxon>
        <taxon>Papaveraceae</taxon>
        <taxon>Papaveroideae</taxon>
        <taxon>Papaver</taxon>
    </lineage>
</organism>
<feature type="active site" evidence="11">
    <location>
        <position position="97"/>
    </location>
</feature>
<reference evidence="15" key="1">
    <citation type="submission" date="2022-03" db="EMBL/GenBank/DDBJ databases">
        <title>A functionally conserved STORR gene fusion in Papaver species that diverged 16.8 million years ago.</title>
        <authorList>
            <person name="Catania T."/>
        </authorList>
    </citation>
    <scope>NUCLEOTIDE SEQUENCE</scope>
    <source>
        <strain evidence="15">S-191538</strain>
    </source>
</reference>
<evidence type="ECO:0000256" key="13">
    <source>
        <dbReference type="SAM" id="SignalP"/>
    </source>
</evidence>
<evidence type="ECO:0000256" key="4">
    <source>
        <dbReference type="ARBA" id="ARBA00022729"/>
    </source>
</evidence>
<dbReference type="GO" id="GO:0012505">
    <property type="term" value="C:endomembrane system"/>
    <property type="evidence" value="ECO:0007669"/>
    <property type="project" value="UniProtKB-SubCell"/>
</dbReference>
<evidence type="ECO:0000259" key="14">
    <source>
        <dbReference type="PROSITE" id="PS51767"/>
    </source>
</evidence>
<evidence type="ECO:0000256" key="8">
    <source>
        <dbReference type="ARBA" id="ARBA00023136"/>
    </source>
</evidence>
<keyword evidence="16" id="KW-1185">Reference proteome</keyword>
<sequence length="513" mass="55467">MALLICSLWLILLSPIAFVSSDHHYLTLERILIHNPGLTELKNRDKLRHDRILEQQQSSIGVVNFPVHGSADPLTLGLYFARLKLGSPPKEFNVVIDTGSDILWVSCSSCSGCQKRSVLGVRFFFFSNVLNLILRIRFLKYCVFLDFQIDLQFFDPSSSSSASTISCSDGLCSSIVHTGCSQNTQCSYEIEYADGSQTAGFFVSDMLTLDTITATGNSMSNSSARVVFGCSNYQSGNLNKTDGPVGGILGLGQHGMSVIEQLSSRGISPKVFSHCLKGTDKGGGVLVFGEVVEEGIVYSPLVPSQSHYYLNLQSIAINGQPLPIDPTVFSTSSTRGTIVDSGTTLALLPEEAFDPFVSALVATVQQSVKPVLDDSGHQCFIIQTSVTEAFPPVMLNFAGGATMVLKPEDYLLLAPIPTYQGPISKWCVGFQKVQGRGLTILGELVLKDKIIIYDLARQRLGWKDYDCSKPVNVTLGSGNQSQKSGSSSLQDAINHSIPIVAAAAILLYLLLSH</sequence>
<proteinExistence type="inferred from homology"/>
<dbReference type="SUPFAM" id="SSF50630">
    <property type="entry name" value="Acid proteases"/>
    <property type="match status" value="1"/>
</dbReference>
<keyword evidence="5 12" id="KW-0064">Aspartyl protease</keyword>
<dbReference type="Pfam" id="PF14541">
    <property type="entry name" value="TAXi_C"/>
    <property type="match status" value="1"/>
</dbReference>
<keyword evidence="7" id="KW-1133">Transmembrane helix</keyword>
<evidence type="ECO:0000313" key="16">
    <source>
        <dbReference type="Proteomes" id="UP001177140"/>
    </source>
</evidence>
<dbReference type="InterPro" id="IPR021109">
    <property type="entry name" value="Peptidase_aspartic_dom_sf"/>
</dbReference>
<keyword evidence="3" id="KW-0812">Transmembrane</keyword>
<accession>A0AA41VZL4</accession>
<evidence type="ECO:0000256" key="1">
    <source>
        <dbReference type="ARBA" id="ARBA00007447"/>
    </source>
</evidence>
<evidence type="ECO:0000256" key="5">
    <source>
        <dbReference type="ARBA" id="ARBA00022750"/>
    </source>
</evidence>
<evidence type="ECO:0000256" key="6">
    <source>
        <dbReference type="ARBA" id="ARBA00022801"/>
    </source>
</evidence>